<feature type="non-terminal residue" evidence="2">
    <location>
        <position position="1"/>
    </location>
</feature>
<name>A0AA38BRC2_TAXCH</name>
<dbReference type="EMBL" id="JAHRHJ020003813">
    <property type="protein sequence ID" value="KAH9288786.1"/>
    <property type="molecule type" value="Genomic_DNA"/>
</dbReference>
<protein>
    <submittedName>
        <fullName evidence="2">Uncharacterized protein</fullName>
    </submittedName>
</protein>
<accession>A0AA38BRC2</accession>
<feature type="region of interest" description="Disordered" evidence="1">
    <location>
        <begin position="35"/>
        <end position="55"/>
    </location>
</feature>
<evidence type="ECO:0000313" key="3">
    <source>
        <dbReference type="Proteomes" id="UP000824469"/>
    </source>
</evidence>
<organism evidence="2 3">
    <name type="scientific">Taxus chinensis</name>
    <name type="common">Chinese yew</name>
    <name type="synonym">Taxus wallichiana var. chinensis</name>
    <dbReference type="NCBI Taxonomy" id="29808"/>
    <lineage>
        <taxon>Eukaryota</taxon>
        <taxon>Viridiplantae</taxon>
        <taxon>Streptophyta</taxon>
        <taxon>Embryophyta</taxon>
        <taxon>Tracheophyta</taxon>
        <taxon>Spermatophyta</taxon>
        <taxon>Pinopsida</taxon>
        <taxon>Pinidae</taxon>
        <taxon>Conifers II</taxon>
        <taxon>Cupressales</taxon>
        <taxon>Taxaceae</taxon>
        <taxon>Taxus</taxon>
    </lineage>
</organism>
<gene>
    <name evidence="2" type="ORF">KI387_032903</name>
</gene>
<sequence>GKAQFIEVFVESDGDEELDTHGLEDDNDEALYSASAEQDSETFPQETITNFSGTL</sequence>
<dbReference type="AlphaFoldDB" id="A0AA38BRC2"/>
<keyword evidence="3" id="KW-1185">Reference proteome</keyword>
<reference evidence="2 3" key="1">
    <citation type="journal article" date="2021" name="Nat. Plants">
        <title>The Taxus genome provides insights into paclitaxel biosynthesis.</title>
        <authorList>
            <person name="Xiong X."/>
            <person name="Gou J."/>
            <person name="Liao Q."/>
            <person name="Li Y."/>
            <person name="Zhou Q."/>
            <person name="Bi G."/>
            <person name="Li C."/>
            <person name="Du R."/>
            <person name="Wang X."/>
            <person name="Sun T."/>
            <person name="Guo L."/>
            <person name="Liang H."/>
            <person name="Lu P."/>
            <person name="Wu Y."/>
            <person name="Zhang Z."/>
            <person name="Ro D.K."/>
            <person name="Shang Y."/>
            <person name="Huang S."/>
            <person name="Yan J."/>
        </authorList>
    </citation>
    <scope>NUCLEOTIDE SEQUENCE [LARGE SCALE GENOMIC DNA]</scope>
    <source>
        <strain evidence="2">Ta-2019</strain>
    </source>
</reference>
<evidence type="ECO:0000256" key="1">
    <source>
        <dbReference type="SAM" id="MobiDB-lite"/>
    </source>
</evidence>
<evidence type="ECO:0000313" key="2">
    <source>
        <dbReference type="EMBL" id="KAH9288786.1"/>
    </source>
</evidence>
<comment type="caution">
    <text evidence="2">The sequence shown here is derived from an EMBL/GenBank/DDBJ whole genome shotgun (WGS) entry which is preliminary data.</text>
</comment>
<dbReference type="Proteomes" id="UP000824469">
    <property type="component" value="Unassembled WGS sequence"/>
</dbReference>
<proteinExistence type="predicted"/>
<feature type="non-terminal residue" evidence="2">
    <location>
        <position position="55"/>
    </location>
</feature>